<dbReference type="Gene3D" id="2.60.40.2070">
    <property type="match status" value="1"/>
</dbReference>
<evidence type="ECO:0000313" key="2">
    <source>
        <dbReference type="EMBL" id="EHJ59357.1"/>
    </source>
</evidence>
<dbReference type="InterPro" id="IPR042186">
    <property type="entry name" value="FimD_plug_dom"/>
</dbReference>
<sequence>MAPVAGLVPFASVNAHADDAPEQMTRGSDIRSSLRLHLELVVNGRRASGLVPVTLQDGRITVVARDLRDAGIDRDWATDAEVDLTTEPGVDVTYSQADQTLLLTVPPHWLHGDHLAIVPGRSRIAPQSDFGALVNYDLYVAHSGQGSHGSLCSEQRVFGRLGTISNTGNLRLGPSGGTGRYLRYETRWTYVDDSAIRTYEAGDLVTRTLPWMNPVRLGGAQVSRDFSVRPDVVTYPLPGFSGLAAVPSALELFVNGYRAAATTVQPGPFVVDELPYVNGAGEATVITTDAQGRQVQSSAAFYVASSLLRPGLTDYAFSLGKLRRNFGASSADYGDWAASASGRLGLTPYLTVEASAEASEEHRLVGAGGILRLGNLGVFDGSVSISRQKGRDGSQVVLGYQYSGRGFNLMARAVRRSTGYGDLSSYEAAQFRLPNRQWQAQANVVLGKGLGSLAASYVETSQGDARFRLANLSYYKSLWGRSSLHLSAVSDIERGTTSAMAQWVVPLGRQGSAVAGIEKTPRGNSRAVVDYGRAVPSEGGLGWSAGASHARGERDRYRADLTWRSTALQVQGGIFGAGARTSTWGEVSGSLVIMDGDVFASNRINDAFALVSTDGVAGVPVHYENQKVGMTDSKGHLLIARVPSYYAASFAIDTRDLPVDAQVPVTTQRSAVKNGSGRLLHFPVLRSRAARILLIGKDGAALAAGSKVTAATGEETWVGLDGRAFLQDLQDSNSLSVVMADGTRCNAAFEYTITDPGVGRVGPLSCR</sequence>
<evidence type="ECO:0000313" key="3">
    <source>
        <dbReference type="Proteomes" id="UP000004030"/>
    </source>
</evidence>
<reference evidence="2 3" key="1">
    <citation type="journal article" date="2012" name="J. Bacteriol.">
        <title>Genome sequence of benzo(a)pyrene-degrading bacterium Novosphingobium pentaromativorans US6-1.</title>
        <authorList>
            <person name="Luo Y.R."/>
            <person name="Kang S.G."/>
            <person name="Kim S.J."/>
            <person name="Kim M.R."/>
            <person name="Li N."/>
            <person name="Lee J.H."/>
            <person name="Kwon K.K."/>
        </authorList>
    </citation>
    <scope>NUCLEOTIDE SEQUENCE [LARGE SCALE GENOMIC DNA]</scope>
    <source>
        <strain evidence="2 3">US6-1</strain>
    </source>
</reference>
<protein>
    <submittedName>
        <fullName evidence="2">Outer membrane usher protein</fullName>
    </submittedName>
</protein>
<dbReference type="AlphaFoldDB" id="G6EH68"/>
<gene>
    <name evidence="2" type="ORF">NSU_3689</name>
</gene>
<evidence type="ECO:0000259" key="1">
    <source>
        <dbReference type="Pfam" id="PF13953"/>
    </source>
</evidence>
<dbReference type="GO" id="GO:0009279">
    <property type="term" value="C:cell outer membrane"/>
    <property type="evidence" value="ECO:0007669"/>
    <property type="project" value="TreeGrafter"/>
</dbReference>
<dbReference type="eggNOG" id="COG3188">
    <property type="taxonomic scope" value="Bacteria"/>
</dbReference>
<dbReference type="PATRIC" id="fig|1088721.3.peg.3638"/>
<feature type="domain" description="PapC-like C-terminal" evidence="1">
    <location>
        <begin position="697"/>
        <end position="751"/>
    </location>
</feature>
<dbReference type="InterPro" id="IPR000015">
    <property type="entry name" value="Fimb_usher"/>
</dbReference>
<dbReference type="KEGG" id="npn:JI59_20580"/>
<dbReference type="InterPro" id="IPR025949">
    <property type="entry name" value="PapC-like_C"/>
</dbReference>
<comment type="caution">
    <text evidence="2">The sequence shown here is derived from an EMBL/GenBank/DDBJ whole genome shotgun (WGS) entry which is preliminary data.</text>
</comment>
<dbReference type="Pfam" id="PF00577">
    <property type="entry name" value="Usher"/>
    <property type="match status" value="1"/>
</dbReference>
<name>G6EH68_9SPHN</name>
<dbReference type="Gene3D" id="2.60.40.2610">
    <property type="entry name" value="Outer membrane usher protein FimD, plug domain"/>
    <property type="match status" value="1"/>
</dbReference>
<dbReference type="Proteomes" id="UP000004030">
    <property type="component" value="Unassembled WGS sequence"/>
</dbReference>
<dbReference type="GO" id="GO:0009297">
    <property type="term" value="P:pilus assembly"/>
    <property type="evidence" value="ECO:0007669"/>
    <property type="project" value="InterPro"/>
</dbReference>
<accession>G6EH68</accession>
<dbReference type="EMBL" id="AGFM01000058">
    <property type="protein sequence ID" value="EHJ59357.1"/>
    <property type="molecule type" value="Genomic_DNA"/>
</dbReference>
<proteinExistence type="predicted"/>
<dbReference type="GO" id="GO:0015473">
    <property type="term" value="F:fimbrial usher porin activity"/>
    <property type="evidence" value="ECO:0007669"/>
    <property type="project" value="InterPro"/>
</dbReference>
<organism evidence="2 3">
    <name type="scientific">Novosphingobium pentaromativorans US6-1</name>
    <dbReference type="NCBI Taxonomy" id="1088721"/>
    <lineage>
        <taxon>Bacteria</taxon>
        <taxon>Pseudomonadati</taxon>
        <taxon>Pseudomonadota</taxon>
        <taxon>Alphaproteobacteria</taxon>
        <taxon>Sphingomonadales</taxon>
        <taxon>Sphingomonadaceae</taxon>
        <taxon>Novosphingobium</taxon>
    </lineage>
</organism>
<dbReference type="Pfam" id="PF13953">
    <property type="entry name" value="PapC_C"/>
    <property type="match status" value="1"/>
</dbReference>
<dbReference type="InterPro" id="IPR043142">
    <property type="entry name" value="PapC-like_C_sf"/>
</dbReference>
<dbReference type="PANTHER" id="PTHR30451:SF5">
    <property type="entry name" value="SLR0019 PROTEIN"/>
    <property type="match status" value="1"/>
</dbReference>
<dbReference type="Gene3D" id="2.60.40.3110">
    <property type="match status" value="1"/>
</dbReference>
<keyword evidence="3" id="KW-1185">Reference proteome</keyword>
<dbReference type="PANTHER" id="PTHR30451">
    <property type="entry name" value="OUTER MEMBRANE USHER PROTEIN"/>
    <property type="match status" value="1"/>
</dbReference>